<dbReference type="InterPro" id="IPR008642">
    <property type="entry name" value="Herpes_BLRF2"/>
</dbReference>
<accession>A0A0F6N4T4</accession>
<sequence>MASGSRKNPKAQPTMEDLEAKIAQLQLENKQLKKRIKHGTDPQPLPGDPIVTPAQREAMIGAATAALTSHASKKIEAKVRHHTSRAVTKEELEAAIANIRIRVDLSMEDVTLQAPKPKVRGRSASKPR</sequence>
<dbReference type="Pfam" id="PF05812">
    <property type="entry name" value="Herpes_BLRF2"/>
    <property type="match status" value="1"/>
</dbReference>
<comment type="similarity">
    <text evidence="1">Belongs to the herpesviridae BLRF2 family.</text>
</comment>
<organism evidence="2">
    <name type="scientific">Bovine herpesvirus 4</name>
    <name type="common">BoHV-4</name>
    <name type="synonym">Movar virus</name>
    <dbReference type="NCBI Taxonomy" id="10385"/>
    <lineage>
        <taxon>Viruses</taxon>
        <taxon>Duplodnaviria</taxon>
        <taxon>Heunggongvirae</taxon>
        <taxon>Peploviricota</taxon>
        <taxon>Herviviricetes</taxon>
        <taxon>Herpesvirales</taxon>
        <taxon>Orthoherpesviridae</taxon>
        <taxon>Gammaherpesvirinae</taxon>
        <taxon>Rhadinovirus</taxon>
        <taxon>Rhadinovirus bovinegamma4</taxon>
    </lineage>
</organism>
<organismHost>
    <name type="scientific">Bos taurus</name>
    <name type="common">Bovine</name>
    <dbReference type="NCBI Taxonomy" id="9913"/>
</organismHost>
<reference evidence="2" key="1">
    <citation type="submission" date="2013-05" db="EMBL/GenBank/DDBJ databases">
        <title>Seroprevalence against a Canadian isolate of bovine herpesvirus 4 (BHV4) is higher in various diseases affected bovine dairy herds compared to healthy herds.</title>
        <authorList>
            <person name="Music N."/>
            <person name="Laroche J."/>
            <person name="Tremblay D."/>
            <person name="Mandeville I."/>
            <person name="Bellehumeur C."/>
            <person name="Charette S.J."/>
            <person name="Gagnon C.A."/>
        </authorList>
    </citation>
    <scope>NUCLEOTIDE SEQUENCE</scope>
    <source>
        <strain evidence="2">FMV09-1180503</strain>
    </source>
</reference>
<dbReference type="EMBL" id="KC999113">
    <property type="protein sequence ID" value="AIA82797.1"/>
    <property type="molecule type" value="Genomic_DNA"/>
</dbReference>
<name>A0A0F6N4T4_BHV4</name>
<dbReference type="Gene3D" id="1.10.3390.10">
    <property type="entry name" value="YejL-like"/>
    <property type="match status" value="1"/>
</dbReference>
<organismHost>
    <name type="scientific">Felis catus</name>
    <name type="common">Cat</name>
    <name type="synonym">Felis silvestris catus</name>
    <dbReference type="NCBI Taxonomy" id="9685"/>
</organismHost>
<proteinExistence type="inferred from homology"/>
<dbReference type="SUPFAM" id="SSF160459">
    <property type="entry name" value="BLRF2-like"/>
    <property type="match status" value="1"/>
</dbReference>
<evidence type="ECO:0000256" key="1">
    <source>
        <dbReference type="ARBA" id="ARBA00008922"/>
    </source>
</evidence>
<organismHost>
    <name type="scientific">Panthera leo</name>
    <name type="common">Lion</name>
    <dbReference type="NCBI Taxonomy" id="9689"/>
</organismHost>
<protein>
    <submittedName>
        <fullName evidence="2">Uncharacterized protein</fullName>
    </submittedName>
</protein>
<evidence type="ECO:0000313" key="2">
    <source>
        <dbReference type="EMBL" id="AIA82797.1"/>
    </source>
</evidence>